<keyword evidence="2" id="KW-1185">Reference proteome</keyword>
<reference evidence="1 2" key="1">
    <citation type="submission" date="2015-08" db="EMBL/GenBank/DDBJ databases">
        <authorList>
            <person name="Babu N.S."/>
            <person name="Beckwith C.J."/>
            <person name="Beseler K.G."/>
            <person name="Brison A."/>
            <person name="Carone J.V."/>
            <person name="Caskin T.P."/>
            <person name="Diamond M."/>
            <person name="Durham M.E."/>
            <person name="Foxe J.M."/>
            <person name="Go M."/>
            <person name="Henderson B.A."/>
            <person name="Jones I.B."/>
            <person name="McGettigan J.A."/>
            <person name="Micheletti S.J."/>
            <person name="Nasrallah M.E."/>
            <person name="Ortiz D."/>
            <person name="Piller C.R."/>
            <person name="Privatt S.R."/>
            <person name="Schneider S.L."/>
            <person name="Sharp S."/>
            <person name="Smith T.C."/>
            <person name="Stanton J.D."/>
            <person name="Ullery H.E."/>
            <person name="Wilson R.J."/>
            <person name="Serrano M.G."/>
            <person name="Buck G."/>
            <person name="Lee V."/>
            <person name="Wang Y."/>
            <person name="Carvalho R."/>
            <person name="Voegtly L."/>
            <person name="Shi R."/>
            <person name="Duckworth R."/>
            <person name="Johnson A."/>
            <person name="Loviza R."/>
            <person name="Walstead R."/>
            <person name="Shah Z."/>
            <person name="Kiflezghi M."/>
            <person name="Wade K."/>
            <person name="Ball S.L."/>
            <person name="Bradley K.W."/>
            <person name="Asai D.J."/>
            <person name="Bowman C.A."/>
            <person name="Russell D.A."/>
            <person name="Pope W.H."/>
            <person name="Jacobs-Sera D."/>
            <person name="Hendrix R.W."/>
            <person name="Hatfull G.F."/>
        </authorList>
    </citation>
    <scope>NUCLEOTIDE SEQUENCE [LARGE SCALE GENOMIC DNA]</scope>
    <source>
        <strain evidence="1 2">DSM 27710</strain>
    </source>
</reference>
<evidence type="ECO:0000313" key="1">
    <source>
        <dbReference type="EMBL" id="AKU92411.1"/>
    </source>
</evidence>
<name>A0A0K1PG65_9BACT</name>
<dbReference type="KEGG" id="vin:AKJ08_2798"/>
<accession>A0A0K1PG65</accession>
<dbReference type="AlphaFoldDB" id="A0A0K1PG65"/>
<gene>
    <name evidence="1" type="ORF">AKJ08_2798</name>
</gene>
<evidence type="ECO:0000313" key="2">
    <source>
        <dbReference type="Proteomes" id="UP000055590"/>
    </source>
</evidence>
<proteinExistence type="predicted"/>
<protein>
    <submittedName>
        <fullName evidence="1">Uncharacterized protein</fullName>
    </submittedName>
</protein>
<organism evidence="1 2">
    <name type="scientific">Vulgatibacter incomptus</name>
    <dbReference type="NCBI Taxonomy" id="1391653"/>
    <lineage>
        <taxon>Bacteria</taxon>
        <taxon>Pseudomonadati</taxon>
        <taxon>Myxococcota</taxon>
        <taxon>Myxococcia</taxon>
        <taxon>Myxococcales</taxon>
        <taxon>Cystobacterineae</taxon>
        <taxon>Vulgatibacteraceae</taxon>
        <taxon>Vulgatibacter</taxon>
    </lineage>
</organism>
<dbReference type="Proteomes" id="UP000055590">
    <property type="component" value="Chromosome"/>
</dbReference>
<sequence length="145" mass="16182">MQSGLAVCLALAFPICLISACGQDRYFRAEEERAGILFDWGTQPGRDGVESLVASCEERVQLDYSKGASVKFVDDANVHCAIPAHTRVAGCWLPDNDLIVLETAPRLEDTALCHELLHRQLFVLRRDPDYPHVSPEWGLLYSPTR</sequence>
<dbReference type="EMBL" id="CP012332">
    <property type="protein sequence ID" value="AKU92411.1"/>
    <property type="molecule type" value="Genomic_DNA"/>
</dbReference>